<name>R4XE00_TAPDE</name>
<dbReference type="Pfam" id="PF05821">
    <property type="entry name" value="NDUF_B8"/>
    <property type="match status" value="1"/>
</dbReference>
<evidence type="ECO:0000313" key="4">
    <source>
        <dbReference type="Proteomes" id="UP000013776"/>
    </source>
</evidence>
<evidence type="ECO:0000256" key="1">
    <source>
        <dbReference type="SAM" id="MobiDB-lite"/>
    </source>
</evidence>
<dbReference type="VEuPathDB" id="FungiDB:TAPDE_004218"/>
<sequence length="150" mass="16921">MFRLSALRALPTVRSSSQRLVPSSTRSVSLLSDQSANIGDYPTNVPAINRQTKSETEKYDDQQSRRNFGETLHEEDDVLTVFSPDVHRHVKPATAFLHIGIFITAVFGIVGGTYITFTPLQAVRRTYPYDGTTAPSHHQCVHWNFELTMR</sequence>
<dbReference type="STRING" id="1097556.R4XE00"/>
<accession>R4XE00</accession>
<dbReference type="PANTHER" id="PTHR12840:SF1">
    <property type="entry name" value="NADH DEHYDROGENASE [UBIQUINONE] 1 BETA SUBCOMPLEX SUBUNIT 8, MITOCHONDRIAL"/>
    <property type="match status" value="1"/>
</dbReference>
<dbReference type="AlphaFoldDB" id="R4XE00"/>
<keyword evidence="2" id="KW-1133">Transmembrane helix</keyword>
<dbReference type="eggNOG" id="ENOG502S74S">
    <property type="taxonomic scope" value="Eukaryota"/>
</dbReference>
<evidence type="ECO:0000313" key="3">
    <source>
        <dbReference type="EMBL" id="CCG83887.1"/>
    </source>
</evidence>
<gene>
    <name evidence="3" type="ORF">TAPDE_004218</name>
</gene>
<dbReference type="OrthoDB" id="2014058at2759"/>
<keyword evidence="2" id="KW-0472">Membrane</keyword>
<feature type="region of interest" description="Disordered" evidence="1">
    <location>
        <begin position="45"/>
        <end position="65"/>
    </location>
</feature>
<keyword evidence="2" id="KW-0812">Transmembrane</keyword>
<organism evidence="3 4">
    <name type="scientific">Taphrina deformans (strain PYCC 5710 / ATCC 11124 / CBS 356.35 / IMI 108563 / JCM 9778 / NBRC 8474)</name>
    <name type="common">Peach leaf curl fungus</name>
    <name type="synonym">Lalaria deformans</name>
    <dbReference type="NCBI Taxonomy" id="1097556"/>
    <lineage>
        <taxon>Eukaryota</taxon>
        <taxon>Fungi</taxon>
        <taxon>Dikarya</taxon>
        <taxon>Ascomycota</taxon>
        <taxon>Taphrinomycotina</taxon>
        <taxon>Taphrinomycetes</taxon>
        <taxon>Taphrinales</taxon>
        <taxon>Taphrinaceae</taxon>
        <taxon>Taphrina</taxon>
    </lineage>
</organism>
<keyword evidence="4" id="KW-1185">Reference proteome</keyword>
<dbReference type="Proteomes" id="UP000013776">
    <property type="component" value="Unassembled WGS sequence"/>
</dbReference>
<reference evidence="3 4" key="1">
    <citation type="journal article" date="2013" name="MBio">
        <title>Genome sequencing of the plant pathogen Taphrina deformans, the causal agent of peach leaf curl.</title>
        <authorList>
            <person name="Cisse O.H."/>
            <person name="Almeida J.M.G.C.F."/>
            <person name="Fonseca A."/>
            <person name="Kumar A.A."/>
            <person name="Salojaervi J."/>
            <person name="Overmyer K."/>
            <person name="Hauser P.M."/>
            <person name="Pagni M."/>
        </authorList>
    </citation>
    <scope>NUCLEOTIDE SEQUENCE [LARGE SCALE GENOMIC DNA]</scope>
    <source>
        <strain evidence="4">PYCC 5710 / ATCC 11124 / CBS 356.35 / IMI 108563 / JCM 9778 / NBRC 8474</strain>
    </source>
</reference>
<dbReference type="EMBL" id="CAHR02000186">
    <property type="protein sequence ID" value="CCG83887.1"/>
    <property type="molecule type" value="Genomic_DNA"/>
</dbReference>
<proteinExistence type="predicted"/>
<feature type="compositionally biased region" description="Basic and acidic residues" evidence="1">
    <location>
        <begin position="52"/>
        <end position="65"/>
    </location>
</feature>
<evidence type="ECO:0000256" key="2">
    <source>
        <dbReference type="SAM" id="Phobius"/>
    </source>
</evidence>
<protein>
    <submittedName>
        <fullName evidence="3">Uncharacterized protein</fullName>
    </submittedName>
</protein>
<dbReference type="PANTHER" id="PTHR12840">
    <property type="entry name" value="NADH-UBIQUINONE OXIDOREDUCTASE ASHI SUBUNIT"/>
    <property type="match status" value="1"/>
</dbReference>
<feature type="transmembrane region" description="Helical" evidence="2">
    <location>
        <begin position="95"/>
        <end position="117"/>
    </location>
</feature>
<dbReference type="InterPro" id="IPR008699">
    <property type="entry name" value="NDUFB8"/>
</dbReference>
<comment type="caution">
    <text evidence="3">The sequence shown here is derived from an EMBL/GenBank/DDBJ whole genome shotgun (WGS) entry which is preliminary data.</text>
</comment>
<dbReference type="GO" id="GO:0005739">
    <property type="term" value="C:mitochondrion"/>
    <property type="evidence" value="ECO:0007669"/>
    <property type="project" value="InterPro"/>
</dbReference>